<dbReference type="AlphaFoldDB" id="A0A644WJ32"/>
<proteinExistence type="predicted"/>
<reference evidence="1" key="1">
    <citation type="submission" date="2019-08" db="EMBL/GenBank/DDBJ databases">
        <authorList>
            <person name="Kucharzyk K."/>
            <person name="Murdoch R.W."/>
            <person name="Higgins S."/>
            <person name="Loffler F."/>
        </authorList>
    </citation>
    <scope>NUCLEOTIDE SEQUENCE</scope>
</reference>
<name>A0A644WJ32_9ZZZZ</name>
<organism evidence="1">
    <name type="scientific">bioreactor metagenome</name>
    <dbReference type="NCBI Taxonomy" id="1076179"/>
    <lineage>
        <taxon>unclassified sequences</taxon>
        <taxon>metagenomes</taxon>
        <taxon>ecological metagenomes</taxon>
    </lineage>
</organism>
<dbReference type="EMBL" id="VSSQ01000991">
    <property type="protein sequence ID" value="MPM03895.1"/>
    <property type="molecule type" value="Genomic_DNA"/>
</dbReference>
<protein>
    <submittedName>
        <fullName evidence="1">Uncharacterized protein</fullName>
    </submittedName>
</protein>
<comment type="caution">
    <text evidence="1">The sequence shown here is derived from an EMBL/GenBank/DDBJ whole genome shotgun (WGS) entry which is preliminary data.</text>
</comment>
<gene>
    <name evidence="1" type="ORF">SDC9_50162</name>
</gene>
<sequence>MIIKNNKINITLSDMKVGNDYYFKEENINIRIEENKIAITDISNSLKWGKGTFVYELVFDNLIIDEELLISIQDIMDVYEIEMIDLRDLDALDLIMFELKANFDIEIDVYYIYKKCVNIYNPFLKIDDSRLVIPKKRFGRWQLIKFLTANKTDITDLEIIRDIIETPYYKQRIKVDVWAKNNVALTYKSGSKKISIITQNKIELKLVA</sequence>
<evidence type="ECO:0000313" key="1">
    <source>
        <dbReference type="EMBL" id="MPM03895.1"/>
    </source>
</evidence>
<accession>A0A644WJ32</accession>